<dbReference type="EMBL" id="BTCM01000002">
    <property type="protein sequence ID" value="GMK56158.1"/>
    <property type="molecule type" value="Genomic_DNA"/>
</dbReference>
<dbReference type="InterPro" id="IPR051089">
    <property type="entry name" value="prtT"/>
</dbReference>
<organism evidence="9 10">
    <name type="scientific">Cutaneotrichosporon spelunceum</name>
    <dbReference type="NCBI Taxonomy" id="1672016"/>
    <lineage>
        <taxon>Eukaryota</taxon>
        <taxon>Fungi</taxon>
        <taxon>Dikarya</taxon>
        <taxon>Basidiomycota</taxon>
        <taxon>Agaricomycotina</taxon>
        <taxon>Tremellomycetes</taxon>
        <taxon>Trichosporonales</taxon>
        <taxon>Trichosporonaceae</taxon>
        <taxon>Cutaneotrichosporon</taxon>
    </lineage>
</organism>
<reference evidence="9" key="2">
    <citation type="submission" date="2023-06" db="EMBL/GenBank/DDBJ databases">
        <authorList>
            <person name="Kobayashi Y."/>
            <person name="Kayamori A."/>
            <person name="Aoki K."/>
            <person name="Shiwa Y."/>
            <person name="Fujita N."/>
            <person name="Sugita T."/>
            <person name="Iwasaki W."/>
            <person name="Tanaka N."/>
            <person name="Takashima M."/>
        </authorList>
    </citation>
    <scope>NUCLEOTIDE SEQUENCE</scope>
    <source>
        <strain evidence="9">HIS016</strain>
    </source>
</reference>
<evidence type="ECO:0000256" key="6">
    <source>
        <dbReference type="ARBA" id="ARBA00023163"/>
    </source>
</evidence>
<protein>
    <recommendedName>
        <fullName evidence="8">Zn(2)-C6 fungal-type domain-containing protein</fullName>
    </recommendedName>
</protein>
<dbReference type="InterPro" id="IPR036864">
    <property type="entry name" value="Zn2-C6_fun-type_DNA-bd_sf"/>
</dbReference>
<evidence type="ECO:0000256" key="5">
    <source>
        <dbReference type="ARBA" id="ARBA00023125"/>
    </source>
</evidence>
<evidence type="ECO:0000256" key="4">
    <source>
        <dbReference type="ARBA" id="ARBA00023015"/>
    </source>
</evidence>
<accession>A0AAD3TSM2</accession>
<evidence type="ECO:0000256" key="7">
    <source>
        <dbReference type="ARBA" id="ARBA00023242"/>
    </source>
</evidence>
<keyword evidence="6" id="KW-0804">Transcription</keyword>
<dbReference type="PROSITE" id="PS50048">
    <property type="entry name" value="ZN2_CY6_FUNGAL_2"/>
    <property type="match status" value="1"/>
</dbReference>
<dbReference type="InterPro" id="IPR001138">
    <property type="entry name" value="Zn2Cys6_DnaBD"/>
</dbReference>
<dbReference type="Pfam" id="PF00172">
    <property type="entry name" value="Zn_clus"/>
    <property type="match status" value="1"/>
</dbReference>
<comment type="subcellular location">
    <subcellularLocation>
        <location evidence="1">Nucleus</location>
    </subcellularLocation>
</comment>
<proteinExistence type="predicted"/>
<dbReference type="GO" id="GO:0000976">
    <property type="term" value="F:transcription cis-regulatory region binding"/>
    <property type="evidence" value="ECO:0007669"/>
    <property type="project" value="TreeGrafter"/>
</dbReference>
<dbReference type="AlphaFoldDB" id="A0AAD3TSM2"/>
<reference evidence="9" key="1">
    <citation type="journal article" date="2023" name="BMC Genomics">
        <title>Chromosome-level genome assemblies of Cutaneotrichosporon spp. (Trichosporonales, Basidiomycota) reveal imbalanced evolution between nucleotide sequences and chromosome synteny.</title>
        <authorList>
            <person name="Kobayashi Y."/>
            <person name="Kayamori A."/>
            <person name="Aoki K."/>
            <person name="Shiwa Y."/>
            <person name="Matsutani M."/>
            <person name="Fujita N."/>
            <person name="Sugita T."/>
            <person name="Iwasaki W."/>
            <person name="Tanaka N."/>
            <person name="Takashima M."/>
        </authorList>
    </citation>
    <scope>NUCLEOTIDE SEQUENCE</scope>
    <source>
        <strain evidence="9">HIS016</strain>
    </source>
</reference>
<dbReference type="CDD" id="cd12148">
    <property type="entry name" value="fungal_TF_MHR"/>
    <property type="match status" value="1"/>
</dbReference>
<dbReference type="PANTHER" id="PTHR31845:SF34">
    <property type="entry name" value="TRANSCRIPTIONAL ACTIVATOR OF PROTEASES PRTT"/>
    <property type="match status" value="1"/>
</dbReference>
<evidence type="ECO:0000313" key="10">
    <source>
        <dbReference type="Proteomes" id="UP001222932"/>
    </source>
</evidence>
<keyword evidence="7" id="KW-0539">Nucleus</keyword>
<dbReference type="Proteomes" id="UP001222932">
    <property type="component" value="Unassembled WGS sequence"/>
</dbReference>
<dbReference type="CDD" id="cd00067">
    <property type="entry name" value="GAL4"/>
    <property type="match status" value="1"/>
</dbReference>
<keyword evidence="3" id="KW-0862">Zinc</keyword>
<name>A0AAD3TSM2_9TREE</name>
<dbReference type="SUPFAM" id="SSF57701">
    <property type="entry name" value="Zn2/Cys6 DNA-binding domain"/>
    <property type="match status" value="1"/>
</dbReference>
<evidence type="ECO:0000256" key="3">
    <source>
        <dbReference type="ARBA" id="ARBA00022833"/>
    </source>
</evidence>
<dbReference type="PANTHER" id="PTHR31845">
    <property type="entry name" value="FINGER DOMAIN PROTEIN, PUTATIVE-RELATED"/>
    <property type="match status" value="1"/>
</dbReference>
<dbReference type="GO" id="GO:0000981">
    <property type="term" value="F:DNA-binding transcription factor activity, RNA polymerase II-specific"/>
    <property type="evidence" value="ECO:0007669"/>
    <property type="project" value="InterPro"/>
</dbReference>
<keyword evidence="5" id="KW-0238">DNA-binding</keyword>
<sequence length="345" mass="37914">MSTTRKRKAESVPKATRAPLACERCRVKKLRCSGGYPCRSCLNASAECDFEVSAGRTDRLGGVDLSVRVTQLEKAVADLQAQVHGLSGPAVTPAAAAAATHIPTWADTTSPLSGISGQSQQRADETSASRFLAITLPTNSGVAPFPALMHHPSIWENRSRSPSLDAVPLGRTEYTAKAGSQDDPVSTGLIDEVSALSLFQLFMERCHVTFPVMRYEYEDLHRKSPFLFTCVLAVASRYYLRYQQVNPSLPVIEATAITAIKDLAYSHLGASMFRKQPGVMDVQAVLLLANWNLFGQGMSPDNWLVSGHCGRLAYRIGLDRIASYARDRPVLCRWRAWLGWNMQIR</sequence>
<dbReference type="PROSITE" id="PS00463">
    <property type="entry name" value="ZN2_CY6_FUNGAL_1"/>
    <property type="match status" value="1"/>
</dbReference>
<evidence type="ECO:0000256" key="1">
    <source>
        <dbReference type="ARBA" id="ARBA00004123"/>
    </source>
</evidence>
<evidence type="ECO:0000256" key="2">
    <source>
        <dbReference type="ARBA" id="ARBA00022723"/>
    </source>
</evidence>
<keyword evidence="10" id="KW-1185">Reference proteome</keyword>
<keyword evidence="2" id="KW-0479">Metal-binding</keyword>
<feature type="domain" description="Zn(2)-C6 fungal-type" evidence="8">
    <location>
        <begin position="21"/>
        <end position="50"/>
    </location>
</feature>
<evidence type="ECO:0000313" key="9">
    <source>
        <dbReference type="EMBL" id="GMK56158.1"/>
    </source>
</evidence>
<evidence type="ECO:0000259" key="8">
    <source>
        <dbReference type="PROSITE" id="PS50048"/>
    </source>
</evidence>
<keyword evidence="4" id="KW-0805">Transcription regulation</keyword>
<gene>
    <name evidence="9" type="ORF">CspeluHIS016_0212140</name>
</gene>
<dbReference type="GO" id="GO:0005634">
    <property type="term" value="C:nucleus"/>
    <property type="evidence" value="ECO:0007669"/>
    <property type="project" value="UniProtKB-SubCell"/>
</dbReference>
<dbReference type="SMART" id="SM00066">
    <property type="entry name" value="GAL4"/>
    <property type="match status" value="1"/>
</dbReference>
<dbReference type="GO" id="GO:0008270">
    <property type="term" value="F:zinc ion binding"/>
    <property type="evidence" value="ECO:0007669"/>
    <property type="project" value="InterPro"/>
</dbReference>
<dbReference type="Gene3D" id="4.10.240.10">
    <property type="entry name" value="Zn(2)-C6 fungal-type DNA-binding domain"/>
    <property type="match status" value="1"/>
</dbReference>
<comment type="caution">
    <text evidence="9">The sequence shown here is derived from an EMBL/GenBank/DDBJ whole genome shotgun (WGS) entry which is preliminary data.</text>
</comment>